<gene>
    <name evidence="10" type="ORF">JR316_005657</name>
</gene>
<evidence type="ECO:0000256" key="4">
    <source>
        <dbReference type="ARBA" id="ARBA00023277"/>
    </source>
</evidence>
<dbReference type="GO" id="GO:0006032">
    <property type="term" value="P:chitin catabolic process"/>
    <property type="evidence" value="ECO:0007669"/>
    <property type="project" value="UniProtKB-KW"/>
</dbReference>
<dbReference type="SMART" id="SM00636">
    <property type="entry name" value="Glyco_18"/>
    <property type="match status" value="1"/>
</dbReference>
<dbReference type="InterPro" id="IPR017853">
    <property type="entry name" value="GH"/>
</dbReference>
<dbReference type="GO" id="GO:0000272">
    <property type="term" value="P:polysaccharide catabolic process"/>
    <property type="evidence" value="ECO:0007669"/>
    <property type="project" value="UniProtKB-KW"/>
</dbReference>
<evidence type="ECO:0000256" key="2">
    <source>
        <dbReference type="ARBA" id="ARBA00022801"/>
    </source>
</evidence>
<keyword evidence="5 7" id="KW-0326">Glycosidase</keyword>
<protein>
    <recommendedName>
        <fullName evidence="9">GH18 domain-containing protein</fullName>
    </recommendedName>
</protein>
<dbReference type="InterPro" id="IPR011583">
    <property type="entry name" value="Chitinase_II/V-like_cat"/>
</dbReference>
<dbReference type="PANTHER" id="PTHR11177:SF392">
    <property type="entry name" value="HAP41P"/>
    <property type="match status" value="1"/>
</dbReference>
<evidence type="ECO:0000313" key="10">
    <source>
        <dbReference type="EMBL" id="KAG5169101.1"/>
    </source>
</evidence>
<dbReference type="GO" id="GO:0008843">
    <property type="term" value="F:endochitinase activity"/>
    <property type="evidence" value="ECO:0007669"/>
    <property type="project" value="UniProtKB-EC"/>
</dbReference>
<dbReference type="InterPro" id="IPR001579">
    <property type="entry name" value="Glyco_hydro_18_chit_AS"/>
</dbReference>
<dbReference type="PROSITE" id="PS01095">
    <property type="entry name" value="GH18_1"/>
    <property type="match status" value="1"/>
</dbReference>
<keyword evidence="4" id="KW-0119">Carbohydrate metabolism</keyword>
<feature type="domain" description="GH18" evidence="9">
    <location>
        <begin position="61"/>
        <end position="448"/>
    </location>
</feature>
<accession>A0A8H8CKS6</accession>
<evidence type="ECO:0000256" key="8">
    <source>
        <dbReference type="RuleBase" id="RU004453"/>
    </source>
</evidence>
<dbReference type="SUPFAM" id="SSF54556">
    <property type="entry name" value="Chitinase insertion domain"/>
    <property type="match status" value="1"/>
</dbReference>
<dbReference type="Gene3D" id="3.10.50.10">
    <property type="match status" value="1"/>
</dbReference>
<dbReference type="PANTHER" id="PTHR11177">
    <property type="entry name" value="CHITINASE"/>
    <property type="match status" value="1"/>
</dbReference>
<reference evidence="10" key="1">
    <citation type="submission" date="2021-02" db="EMBL/GenBank/DDBJ databases">
        <title>Psilocybe cubensis genome.</title>
        <authorList>
            <person name="Mckernan K.J."/>
            <person name="Crawford S."/>
            <person name="Trippe A."/>
            <person name="Kane L.T."/>
            <person name="Mclaughlin S."/>
        </authorList>
    </citation>
    <scope>NUCLEOTIDE SEQUENCE [LARGE SCALE GENOMIC DNA]</scope>
    <source>
        <strain evidence="10">MGC-MH-2018</strain>
    </source>
</reference>
<evidence type="ECO:0000256" key="5">
    <source>
        <dbReference type="ARBA" id="ARBA00023295"/>
    </source>
</evidence>
<evidence type="ECO:0000256" key="3">
    <source>
        <dbReference type="ARBA" id="ARBA00023024"/>
    </source>
</evidence>
<dbReference type="InterPro" id="IPR001223">
    <property type="entry name" value="Glyco_hydro18_cat"/>
</dbReference>
<sequence>MDYSPATHSRLSVHVQRSWSSVPQGNLVPHGIVYFWRDSPQYKVLNLNAIINTSPSHGEPKVASAWYAGWHSDSTPGFPLSAVSWSKYTHLTYSFAETTSDVNFLDLSGSNPDLLPQFVSEAHKNGVKALVSIGGWTGSTGFSTNVGSADNRTAFVKTVLNLAKKYKLDGIDFDWEYPANQGIGCNAINPNDTANFLAFLQELRKDSLGSTLILSAAVATVPFFGPNGSPLADVSGFAKVLDYIAIMNYDIWGPWSSSVGPNAPLNDTCASPANQQGSAVSAVQRWNQAGIPFHQIVLGVAAYGHSFKVSKADAFVQGSNTQLVAYPSFDATAHPSGDAWDDGAGVDECGNAQAPGGDVDFWGMVAGGYLKADGTPNDGIAFRFDSCSQTPYAYNSTTEIMVSFDNAQSFAAKGNFIREANLRGFATWEAGGDFNDILLDSIRKAAGF</sequence>
<dbReference type="InterPro" id="IPR050314">
    <property type="entry name" value="Glycosyl_Hydrlase_18"/>
</dbReference>
<dbReference type="AlphaFoldDB" id="A0A8H8CKS6"/>
<evidence type="ECO:0000256" key="6">
    <source>
        <dbReference type="ARBA" id="ARBA00023326"/>
    </source>
</evidence>
<keyword evidence="2 7" id="KW-0378">Hydrolase</keyword>
<dbReference type="EMBL" id="JAFIQS010000005">
    <property type="protein sequence ID" value="KAG5169101.1"/>
    <property type="molecule type" value="Genomic_DNA"/>
</dbReference>
<dbReference type="Pfam" id="PF00704">
    <property type="entry name" value="Glyco_hydro_18"/>
    <property type="match status" value="1"/>
</dbReference>
<comment type="caution">
    <text evidence="10">The sequence shown here is derived from an EMBL/GenBank/DDBJ whole genome shotgun (WGS) entry which is preliminary data.</text>
</comment>
<evidence type="ECO:0000256" key="7">
    <source>
        <dbReference type="RuleBase" id="RU000489"/>
    </source>
</evidence>
<organism evidence="10">
    <name type="scientific">Psilocybe cubensis</name>
    <name type="common">Psychedelic mushroom</name>
    <name type="synonym">Stropharia cubensis</name>
    <dbReference type="NCBI Taxonomy" id="181762"/>
    <lineage>
        <taxon>Eukaryota</taxon>
        <taxon>Fungi</taxon>
        <taxon>Dikarya</taxon>
        <taxon>Basidiomycota</taxon>
        <taxon>Agaricomycotina</taxon>
        <taxon>Agaricomycetes</taxon>
        <taxon>Agaricomycetidae</taxon>
        <taxon>Agaricales</taxon>
        <taxon>Agaricineae</taxon>
        <taxon>Strophariaceae</taxon>
        <taxon>Psilocybe</taxon>
    </lineage>
</organism>
<dbReference type="SUPFAM" id="SSF51445">
    <property type="entry name" value="(Trans)glycosidases"/>
    <property type="match status" value="1"/>
</dbReference>
<comment type="similarity">
    <text evidence="8">Belongs to the glycosyl hydrolase 18 family.</text>
</comment>
<dbReference type="PROSITE" id="PS51910">
    <property type="entry name" value="GH18_2"/>
    <property type="match status" value="1"/>
</dbReference>
<dbReference type="GO" id="GO:0008061">
    <property type="term" value="F:chitin binding"/>
    <property type="evidence" value="ECO:0007669"/>
    <property type="project" value="InterPro"/>
</dbReference>
<dbReference type="InterPro" id="IPR029070">
    <property type="entry name" value="Chitinase_insertion_sf"/>
</dbReference>
<name>A0A8H8CKS6_PSICU</name>
<evidence type="ECO:0000259" key="9">
    <source>
        <dbReference type="PROSITE" id="PS51910"/>
    </source>
</evidence>
<evidence type="ECO:0000256" key="1">
    <source>
        <dbReference type="ARBA" id="ARBA00000822"/>
    </source>
</evidence>
<comment type="catalytic activity">
    <reaction evidence="1">
        <text>Random endo-hydrolysis of N-acetyl-beta-D-glucosaminide (1-&gt;4)-beta-linkages in chitin and chitodextrins.</text>
        <dbReference type="EC" id="3.2.1.14"/>
    </reaction>
</comment>
<dbReference type="GO" id="GO:0005576">
    <property type="term" value="C:extracellular region"/>
    <property type="evidence" value="ECO:0007669"/>
    <property type="project" value="TreeGrafter"/>
</dbReference>
<dbReference type="Gene3D" id="3.20.20.80">
    <property type="entry name" value="Glycosidases"/>
    <property type="match status" value="1"/>
</dbReference>
<keyword evidence="3" id="KW-0146">Chitin degradation</keyword>
<proteinExistence type="inferred from homology"/>
<keyword evidence="6" id="KW-0624">Polysaccharide degradation</keyword>